<dbReference type="GO" id="GO:0006493">
    <property type="term" value="P:protein O-linked glycosylation"/>
    <property type="evidence" value="ECO:0007669"/>
    <property type="project" value="InterPro"/>
</dbReference>
<dbReference type="AlphaFoldDB" id="U5QGU9"/>
<feature type="repeat" description="TPR" evidence="1">
    <location>
        <begin position="158"/>
        <end position="191"/>
    </location>
</feature>
<dbReference type="InterPro" id="IPR037919">
    <property type="entry name" value="OGT"/>
</dbReference>
<dbReference type="HOGENOM" id="CLU_034833_1_0_3"/>
<keyword evidence="1" id="KW-0802">TPR repeat</keyword>
<accession>U5QGU9</accession>
<dbReference type="InterPro" id="IPR029063">
    <property type="entry name" value="SAM-dependent_MTases_sf"/>
</dbReference>
<dbReference type="CDD" id="cd02440">
    <property type="entry name" value="AdoMet_MTases"/>
    <property type="match status" value="1"/>
</dbReference>
<dbReference type="Proteomes" id="UP000017396">
    <property type="component" value="Chromosome"/>
</dbReference>
<dbReference type="STRING" id="1183438.GKIL_1925"/>
<dbReference type="Pfam" id="PF13414">
    <property type="entry name" value="TPR_11"/>
    <property type="match status" value="3"/>
</dbReference>
<organism evidence="3 4">
    <name type="scientific">Gloeobacter kilaueensis (strain ATCC BAA-2537 / CCAP 1431/1 / ULC 316 / JS1)</name>
    <dbReference type="NCBI Taxonomy" id="1183438"/>
    <lineage>
        <taxon>Bacteria</taxon>
        <taxon>Bacillati</taxon>
        <taxon>Cyanobacteriota</taxon>
        <taxon>Cyanophyceae</taxon>
        <taxon>Gloeobacterales</taxon>
        <taxon>Gloeobacteraceae</taxon>
        <taxon>Gloeobacter</taxon>
    </lineage>
</organism>
<feature type="repeat" description="TPR" evidence="1">
    <location>
        <begin position="192"/>
        <end position="225"/>
    </location>
</feature>
<feature type="repeat" description="TPR" evidence="1">
    <location>
        <begin position="226"/>
        <end position="259"/>
    </location>
</feature>
<dbReference type="PROSITE" id="PS50005">
    <property type="entry name" value="TPR"/>
    <property type="match status" value="7"/>
</dbReference>
<name>U5QGU9_GLOK1</name>
<dbReference type="KEGG" id="glj:GKIL_1925"/>
<proteinExistence type="predicted"/>
<dbReference type="InterPro" id="IPR041698">
    <property type="entry name" value="Methyltransf_25"/>
</dbReference>
<feature type="repeat" description="TPR" evidence="1">
    <location>
        <begin position="124"/>
        <end position="157"/>
    </location>
</feature>
<feature type="repeat" description="TPR" evidence="1">
    <location>
        <begin position="260"/>
        <end position="293"/>
    </location>
</feature>
<dbReference type="RefSeq" id="WP_023173295.1">
    <property type="nucleotide sequence ID" value="NC_022600.1"/>
</dbReference>
<keyword evidence="4" id="KW-1185">Reference proteome</keyword>
<dbReference type="Gene3D" id="3.40.50.150">
    <property type="entry name" value="Vaccinia Virus protein VP39"/>
    <property type="match status" value="1"/>
</dbReference>
<evidence type="ECO:0000313" key="3">
    <source>
        <dbReference type="EMBL" id="AGY58171.1"/>
    </source>
</evidence>
<evidence type="ECO:0000313" key="4">
    <source>
        <dbReference type="Proteomes" id="UP000017396"/>
    </source>
</evidence>
<dbReference type="PANTHER" id="PTHR44366:SF1">
    <property type="entry name" value="UDP-N-ACETYLGLUCOSAMINE--PEPTIDE N-ACETYLGLUCOSAMINYLTRANSFERASE 110 KDA SUBUNIT"/>
    <property type="match status" value="1"/>
</dbReference>
<dbReference type="InterPro" id="IPR019734">
    <property type="entry name" value="TPR_rpt"/>
</dbReference>
<gene>
    <name evidence="3" type="ORF">GKIL_1925</name>
</gene>
<dbReference type="PROSITE" id="PS50293">
    <property type="entry name" value="TPR_REGION"/>
    <property type="match status" value="4"/>
</dbReference>
<feature type="repeat" description="TPR" evidence="1">
    <location>
        <begin position="90"/>
        <end position="123"/>
    </location>
</feature>
<evidence type="ECO:0000256" key="1">
    <source>
        <dbReference type="PROSITE-ProRule" id="PRU00339"/>
    </source>
</evidence>
<feature type="domain" description="Methyltransferase" evidence="2">
    <location>
        <begin position="361"/>
        <end position="450"/>
    </location>
</feature>
<dbReference type="Pfam" id="PF13432">
    <property type="entry name" value="TPR_16"/>
    <property type="match status" value="1"/>
</dbReference>
<reference evidence="3 4" key="1">
    <citation type="journal article" date="2013" name="PLoS ONE">
        <title>Cultivation and Complete Genome Sequencing of Gloeobacter kilaueensis sp. nov., from a Lava Cave in Kilauea Caldera, Hawai'i.</title>
        <authorList>
            <person name="Saw J.H."/>
            <person name="Schatz M."/>
            <person name="Brown M.V."/>
            <person name="Kunkel D.D."/>
            <person name="Foster J.S."/>
            <person name="Shick H."/>
            <person name="Christensen S."/>
            <person name="Hou S."/>
            <person name="Wan X."/>
            <person name="Donachie S.P."/>
        </authorList>
    </citation>
    <scope>NUCLEOTIDE SEQUENCE [LARGE SCALE GENOMIC DNA]</scope>
    <source>
        <strain evidence="4">JS</strain>
    </source>
</reference>
<dbReference type="SMART" id="SM00028">
    <property type="entry name" value="TPR"/>
    <property type="match status" value="8"/>
</dbReference>
<protein>
    <submittedName>
        <fullName evidence="3">Cellulose synthase subunit BcsC</fullName>
    </submittedName>
</protein>
<dbReference type="OrthoDB" id="500470at2"/>
<dbReference type="eggNOG" id="COG0457">
    <property type="taxonomic scope" value="Bacteria"/>
</dbReference>
<dbReference type="Pfam" id="PF13649">
    <property type="entry name" value="Methyltransf_25"/>
    <property type="match status" value="1"/>
</dbReference>
<dbReference type="SUPFAM" id="SSF53335">
    <property type="entry name" value="S-adenosyl-L-methionine-dependent methyltransferases"/>
    <property type="match status" value="1"/>
</dbReference>
<dbReference type="EMBL" id="CP003587">
    <property type="protein sequence ID" value="AGY58171.1"/>
    <property type="molecule type" value="Genomic_DNA"/>
</dbReference>
<dbReference type="GO" id="GO:0097363">
    <property type="term" value="F:protein O-acetylglucosaminyltransferase activity"/>
    <property type="evidence" value="ECO:0007669"/>
    <property type="project" value="TreeGrafter"/>
</dbReference>
<dbReference type="Gene3D" id="1.25.40.10">
    <property type="entry name" value="Tetratricopeptide repeat domain"/>
    <property type="match status" value="5"/>
</dbReference>
<evidence type="ECO:0000259" key="2">
    <source>
        <dbReference type="Pfam" id="PF13649"/>
    </source>
</evidence>
<feature type="repeat" description="TPR" evidence="1">
    <location>
        <begin position="56"/>
        <end position="89"/>
    </location>
</feature>
<sequence>MPLGFGKPPRRDRKPATALAQAAEMFDLGLVLHRQGRLAEAIVRYGQALDFQADYVEAHFALGLALQAQGNLDGAIDHLQRAIELRSYYTDAHFALGTALHEKGRLKEAVAAYERVLAIEPEYVKAHNNLGAVQRELGALDEAVASCRRAIALDPGYVEAHNNLGVALKDQGERSEAAACFKRALTLQPDFAEAYYNLGLVLQAQQQWSEAAAVYRTALLLKPDLAEAQTNLANAQLSLGQVREAIESFEAALALAPWLAAAHRGLGNARRDLGQLAQAAAAYTEAIRLDPADSEARHYLAAVGGAPVPPAADPRYVAALFDDYAERFDAHLLEDLAYSTPRQLLEAVRAAAPHANHLLNILDLGCGTGLCGPLFKPLAHRLVGIDLSSRMIEKARARAVYDELVTGEIGEQLAHYRDAFDLIVAADVFPYLGDLLPVLVASAVTLVPGGLLAFSVEAGPEEDYLLQPSGRYAHALSYLRQAAAFAEFVEVSAQQSVLRTDKGEPIAGWIVVLRSRR</sequence>
<dbReference type="InterPro" id="IPR011990">
    <property type="entry name" value="TPR-like_helical_dom_sf"/>
</dbReference>
<dbReference type="PATRIC" id="fig|1183438.3.peg.1885"/>
<dbReference type="SUPFAM" id="SSF48452">
    <property type="entry name" value="TPR-like"/>
    <property type="match status" value="1"/>
</dbReference>
<dbReference type="eggNOG" id="COG4976">
    <property type="taxonomic scope" value="Bacteria"/>
</dbReference>
<dbReference type="PANTHER" id="PTHR44366">
    <property type="entry name" value="UDP-N-ACETYLGLUCOSAMINE--PEPTIDE N-ACETYLGLUCOSAMINYLTRANSFERASE 110 KDA SUBUNIT"/>
    <property type="match status" value="1"/>
</dbReference>